<organism evidence="1">
    <name type="scientific">marine sediment metagenome</name>
    <dbReference type="NCBI Taxonomy" id="412755"/>
    <lineage>
        <taxon>unclassified sequences</taxon>
        <taxon>metagenomes</taxon>
        <taxon>ecological metagenomes</taxon>
    </lineage>
</organism>
<accession>A0A0F9CDJ1</accession>
<dbReference type="AlphaFoldDB" id="A0A0F9CDJ1"/>
<gene>
    <name evidence="1" type="ORF">LCGC14_2415040</name>
</gene>
<proteinExistence type="predicted"/>
<evidence type="ECO:0000313" key="1">
    <source>
        <dbReference type="EMBL" id="KKL24467.1"/>
    </source>
</evidence>
<name>A0A0F9CDJ1_9ZZZZ</name>
<comment type="caution">
    <text evidence="1">The sequence shown here is derived from an EMBL/GenBank/DDBJ whole genome shotgun (WGS) entry which is preliminary data.</text>
</comment>
<dbReference type="EMBL" id="LAZR01036584">
    <property type="protein sequence ID" value="KKL24467.1"/>
    <property type="molecule type" value="Genomic_DNA"/>
</dbReference>
<feature type="non-terminal residue" evidence="1">
    <location>
        <position position="59"/>
    </location>
</feature>
<sequence length="59" mass="6578">MTIYPVLLFISLVSLLTGCKDESHKEESSLSTDQANQTVVDEVSQTSYQTYQVDMESMG</sequence>
<reference evidence="1" key="1">
    <citation type="journal article" date="2015" name="Nature">
        <title>Complex archaea that bridge the gap between prokaryotes and eukaryotes.</title>
        <authorList>
            <person name="Spang A."/>
            <person name="Saw J.H."/>
            <person name="Jorgensen S.L."/>
            <person name="Zaremba-Niedzwiedzka K."/>
            <person name="Martijn J."/>
            <person name="Lind A.E."/>
            <person name="van Eijk R."/>
            <person name="Schleper C."/>
            <person name="Guy L."/>
            <person name="Ettema T.J."/>
        </authorList>
    </citation>
    <scope>NUCLEOTIDE SEQUENCE</scope>
</reference>
<protein>
    <submittedName>
        <fullName evidence="1">Uncharacterized protein</fullName>
    </submittedName>
</protein>